<keyword evidence="3" id="KW-1185">Reference proteome</keyword>
<name>A0A517PSZ0_9PLAN</name>
<evidence type="ECO:0000313" key="3">
    <source>
        <dbReference type="Proteomes" id="UP000320421"/>
    </source>
</evidence>
<dbReference type="SMART" id="SM00327">
    <property type="entry name" value="VWA"/>
    <property type="match status" value="1"/>
</dbReference>
<dbReference type="PANTHER" id="PTHR41248:SF1">
    <property type="entry name" value="NORD PROTEIN"/>
    <property type="match status" value="1"/>
</dbReference>
<sequence>MTTSMATVNTSGSDWYTSASAKNLKLDAKRLSRSIMISDCGTFKESDNLVKQLRKILNVVTNITRNHGLPRHCKIAFASLSDGAAGGAGFRDAPTSFDKPFILLDKGPMQFCETSEVLAVYCGIGIHEASHILHTREGYSRLSAGTTKHKRLYNNLWEDERIEALAGEESPGYASLMQITKHTLIERPLETFSGSWQFLPDMDKVEKLLFAFIRCPHRLTSEMQHWTAINEDCVFDLLRSSFPSAPVSESDVEEFAIRTEALWRRYRKLYPELPEKFVKERRDGRIHDKRVERILCQLEADSRDRALLTAEDENCRSVVDLLLKEVKRWERAADIALQEDRDPLLAIADRLFDHACKVEKNGDSRHDRAGRRFGSPEVITIDDTYNGISCPLSKQEITAVEKLGDEAEHREVQEEVETGAPWVWDGDRQTVIKFPKPTEKARQKLVLDQAVVRPHKEALRRTIRLTKVPRQSLLTGRTRGKLNSRQIARGFIDDRIFCQRIEEKSEPGIALCLLLDESGSMFEGNPSRHKRAREVATLFVDALGAVPNIELEIYTHTTCGPQDRDCLVRYCYGRRNREVACISDAVERANYDHQAIRTAGELFRSNTSSKRPRWMIVVSDGAPNGRDYEGQPAIKATRDEVIQLRKSGIRVLNVAIEDYASEQIFGDSWVLKFTNMEEFVPQMTRLVKTLLRSTSL</sequence>
<proteinExistence type="predicted"/>
<dbReference type="InterPro" id="IPR036465">
    <property type="entry name" value="vWFA_dom_sf"/>
</dbReference>
<dbReference type="Proteomes" id="UP000320421">
    <property type="component" value="Chromosome"/>
</dbReference>
<gene>
    <name evidence="2" type="ORF">HG66A1_42920</name>
</gene>
<protein>
    <recommendedName>
        <fullName evidence="1">VWFA domain-containing protein</fullName>
    </recommendedName>
</protein>
<dbReference type="SUPFAM" id="SSF53300">
    <property type="entry name" value="vWA-like"/>
    <property type="match status" value="1"/>
</dbReference>
<dbReference type="Gene3D" id="3.40.50.410">
    <property type="entry name" value="von Willebrand factor, type A domain"/>
    <property type="match status" value="1"/>
</dbReference>
<evidence type="ECO:0000259" key="1">
    <source>
        <dbReference type="SMART" id="SM00327"/>
    </source>
</evidence>
<feature type="domain" description="VWFA" evidence="1">
    <location>
        <begin position="508"/>
        <end position="691"/>
    </location>
</feature>
<organism evidence="2 3">
    <name type="scientific">Gimesia chilikensis</name>
    <dbReference type="NCBI Taxonomy" id="2605989"/>
    <lineage>
        <taxon>Bacteria</taxon>
        <taxon>Pseudomonadati</taxon>
        <taxon>Planctomycetota</taxon>
        <taxon>Planctomycetia</taxon>
        <taxon>Planctomycetales</taxon>
        <taxon>Planctomycetaceae</taxon>
        <taxon>Gimesia</taxon>
    </lineage>
</organism>
<dbReference type="PANTHER" id="PTHR41248">
    <property type="entry name" value="NORD PROTEIN"/>
    <property type="match status" value="1"/>
</dbReference>
<dbReference type="AlphaFoldDB" id="A0A517PSZ0"/>
<dbReference type="InterPro" id="IPR002035">
    <property type="entry name" value="VWF_A"/>
</dbReference>
<dbReference type="RefSeq" id="WP_145188384.1">
    <property type="nucleotide sequence ID" value="NZ_CP036266.1"/>
</dbReference>
<dbReference type="OrthoDB" id="9808317at2"/>
<evidence type="ECO:0000313" key="2">
    <source>
        <dbReference type="EMBL" id="QDT22484.1"/>
    </source>
</evidence>
<reference evidence="2 3" key="1">
    <citation type="submission" date="2019-02" db="EMBL/GenBank/DDBJ databases">
        <title>Deep-cultivation of Planctomycetes and their phenomic and genomic characterization uncovers novel biology.</title>
        <authorList>
            <person name="Wiegand S."/>
            <person name="Jogler M."/>
            <person name="Boedeker C."/>
            <person name="Pinto D."/>
            <person name="Vollmers J."/>
            <person name="Rivas-Marin E."/>
            <person name="Kohn T."/>
            <person name="Peeters S.H."/>
            <person name="Heuer A."/>
            <person name="Rast P."/>
            <person name="Oberbeckmann S."/>
            <person name="Bunk B."/>
            <person name="Jeske O."/>
            <person name="Meyerdierks A."/>
            <person name="Storesund J.E."/>
            <person name="Kallscheuer N."/>
            <person name="Luecker S."/>
            <person name="Lage O.M."/>
            <person name="Pohl T."/>
            <person name="Merkel B.J."/>
            <person name="Hornburger P."/>
            <person name="Mueller R.-W."/>
            <person name="Bruemmer F."/>
            <person name="Labrenz M."/>
            <person name="Spormann A.M."/>
            <person name="Op den Camp H."/>
            <person name="Overmann J."/>
            <person name="Amann R."/>
            <person name="Jetten M.S.M."/>
            <person name="Mascher T."/>
            <person name="Medema M.H."/>
            <person name="Devos D.P."/>
            <person name="Kaster A.-K."/>
            <person name="Ovreas L."/>
            <person name="Rohde M."/>
            <person name="Galperin M.Y."/>
            <person name="Jogler C."/>
        </authorList>
    </citation>
    <scope>NUCLEOTIDE SEQUENCE [LARGE SCALE GENOMIC DNA]</scope>
    <source>
        <strain evidence="2 3">HG66A1</strain>
    </source>
</reference>
<dbReference type="EMBL" id="CP036266">
    <property type="protein sequence ID" value="QDT22484.1"/>
    <property type="molecule type" value="Genomic_DNA"/>
</dbReference>
<dbReference type="InterPro" id="IPR051928">
    <property type="entry name" value="NorD/CobT"/>
</dbReference>
<accession>A0A517PSZ0</accession>